<keyword evidence="5" id="KW-0460">Magnesium</keyword>
<protein>
    <recommendedName>
        <fullName evidence="10">Thiamine-phosphate synthase</fullName>
        <ecNumber evidence="10">2.5.1.3</ecNumber>
    </recommendedName>
    <alternativeName>
        <fullName evidence="10">Thiamine-phosphate pyrophosphorylase</fullName>
    </alternativeName>
</protein>
<evidence type="ECO:0000313" key="14">
    <source>
        <dbReference type="Proteomes" id="UP000680805"/>
    </source>
</evidence>
<feature type="domain" description="Thiamine phosphate synthase/TenI" evidence="12">
    <location>
        <begin position="12"/>
        <end position="181"/>
    </location>
</feature>
<dbReference type="Pfam" id="PF02581">
    <property type="entry name" value="TMP-TENI"/>
    <property type="match status" value="1"/>
</dbReference>
<dbReference type="RefSeq" id="WP_215613113.1">
    <property type="nucleotide sequence ID" value="NZ_CP076135.1"/>
</dbReference>
<gene>
    <name evidence="13" type="ORF">KMZ68_21235</name>
</gene>
<dbReference type="GO" id="GO:0005737">
    <property type="term" value="C:cytoplasm"/>
    <property type="evidence" value="ECO:0007669"/>
    <property type="project" value="TreeGrafter"/>
</dbReference>
<keyword evidence="3 10" id="KW-0808">Transferase</keyword>
<dbReference type="GO" id="GO:0046872">
    <property type="term" value="F:metal ion binding"/>
    <property type="evidence" value="ECO:0007669"/>
    <property type="project" value="UniProtKB-KW"/>
</dbReference>
<dbReference type="AlphaFoldDB" id="A0A975NNZ8"/>
<evidence type="ECO:0000313" key="13">
    <source>
        <dbReference type="EMBL" id="QWG17464.1"/>
    </source>
</evidence>
<dbReference type="GO" id="GO:0009228">
    <property type="term" value="P:thiamine biosynthetic process"/>
    <property type="evidence" value="ECO:0007669"/>
    <property type="project" value="UniProtKB-KW"/>
</dbReference>
<comment type="pathway">
    <text evidence="2 11">Cofactor biosynthesis; thiamine diphosphate biosynthesis; thiamine phosphate from 4-amino-2-methyl-5-diphosphomethylpyrimidine and 4-methyl-5-(2-phosphoethyl)-thiazole: step 1/1.</text>
</comment>
<evidence type="ECO:0000256" key="9">
    <source>
        <dbReference type="ARBA" id="ARBA00047883"/>
    </source>
</evidence>
<comment type="catalytic activity">
    <reaction evidence="7 10">
        <text>4-methyl-5-(2-phosphooxyethyl)-thiazole + 4-amino-2-methyl-5-(diphosphooxymethyl)pyrimidine + H(+) = thiamine phosphate + diphosphate</text>
        <dbReference type="Rhea" id="RHEA:22328"/>
        <dbReference type="ChEBI" id="CHEBI:15378"/>
        <dbReference type="ChEBI" id="CHEBI:33019"/>
        <dbReference type="ChEBI" id="CHEBI:37575"/>
        <dbReference type="ChEBI" id="CHEBI:57841"/>
        <dbReference type="ChEBI" id="CHEBI:58296"/>
        <dbReference type="EC" id="2.5.1.3"/>
    </reaction>
</comment>
<dbReference type="InterPro" id="IPR036206">
    <property type="entry name" value="ThiamineP_synth_sf"/>
</dbReference>
<evidence type="ECO:0000259" key="12">
    <source>
        <dbReference type="Pfam" id="PF02581"/>
    </source>
</evidence>
<reference evidence="13" key="1">
    <citation type="submission" date="2021-06" db="EMBL/GenBank/DDBJ databases">
        <title>Bradyrhizobium sp. S2-11-2 Genome sequencing.</title>
        <authorList>
            <person name="Jin L."/>
        </authorList>
    </citation>
    <scope>NUCLEOTIDE SEQUENCE</scope>
    <source>
        <strain evidence="13">S2-11-2</strain>
    </source>
</reference>
<accession>A0A975NNZ8</accession>
<evidence type="ECO:0000256" key="4">
    <source>
        <dbReference type="ARBA" id="ARBA00022723"/>
    </source>
</evidence>
<dbReference type="Gene3D" id="3.20.20.70">
    <property type="entry name" value="Aldolase class I"/>
    <property type="match status" value="1"/>
</dbReference>
<evidence type="ECO:0000256" key="6">
    <source>
        <dbReference type="ARBA" id="ARBA00022977"/>
    </source>
</evidence>
<dbReference type="NCBIfam" id="NF000734">
    <property type="entry name" value="PRK00043.1-5"/>
    <property type="match status" value="1"/>
</dbReference>
<evidence type="ECO:0000256" key="11">
    <source>
        <dbReference type="RuleBase" id="RU004253"/>
    </source>
</evidence>
<proteinExistence type="inferred from homology"/>
<evidence type="ECO:0000256" key="8">
    <source>
        <dbReference type="ARBA" id="ARBA00047851"/>
    </source>
</evidence>
<organism evidence="13 14">
    <name type="scientific">Bradyrhizobium sediminis</name>
    <dbReference type="NCBI Taxonomy" id="2840469"/>
    <lineage>
        <taxon>Bacteria</taxon>
        <taxon>Pseudomonadati</taxon>
        <taxon>Pseudomonadota</taxon>
        <taxon>Alphaproteobacteria</taxon>
        <taxon>Hyphomicrobiales</taxon>
        <taxon>Nitrobacteraceae</taxon>
        <taxon>Bradyrhizobium</taxon>
    </lineage>
</organism>
<dbReference type="EC" id="2.5.1.3" evidence="10"/>
<dbReference type="EMBL" id="CP076135">
    <property type="protein sequence ID" value="QWG17464.1"/>
    <property type="molecule type" value="Genomic_DNA"/>
</dbReference>
<dbReference type="GO" id="GO:0004789">
    <property type="term" value="F:thiamine-phosphate diphosphorylase activity"/>
    <property type="evidence" value="ECO:0007669"/>
    <property type="project" value="UniProtKB-EC"/>
</dbReference>
<evidence type="ECO:0000256" key="10">
    <source>
        <dbReference type="RuleBase" id="RU003826"/>
    </source>
</evidence>
<comment type="cofactor">
    <cofactor evidence="1">
        <name>Mg(2+)</name>
        <dbReference type="ChEBI" id="CHEBI:18420"/>
    </cofactor>
</comment>
<dbReference type="PANTHER" id="PTHR20857">
    <property type="entry name" value="THIAMINE-PHOSPHATE PYROPHOSPHORYLASE"/>
    <property type="match status" value="1"/>
</dbReference>
<dbReference type="InterPro" id="IPR022998">
    <property type="entry name" value="ThiamineP_synth_TenI"/>
</dbReference>
<keyword evidence="6 10" id="KW-0784">Thiamine biosynthesis</keyword>
<dbReference type="InterPro" id="IPR034291">
    <property type="entry name" value="TMP_synthase"/>
</dbReference>
<dbReference type="KEGG" id="bsei:KMZ68_21235"/>
<dbReference type="SUPFAM" id="SSF51391">
    <property type="entry name" value="Thiamin phosphate synthase"/>
    <property type="match status" value="1"/>
</dbReference>
<comment type="similarity">
    <text evidence="10">Belongs to the thiamine-phosphate synthase family.</text>
</comment>
<evidence type="ECO:0000256" key="7">
    <source>
        <dbReference type="ARBA" id="ARBA00047334"/>
    </source>
</evidence>
<evidence type="ECO:0000256" key="5">
    <source>
        <dbReference type="ARBA" id="ARBA00022842"/>
    </source>
</evidence>
<dbReference type="NCBIfam" id="TIGR00693">
    <property type="entry name" value="thiE"/>
    <property type="match status" value="1"/>
</dbReference>
<dbReference type="Proteomes" id="UP000680805">
    <property type="component" value="Chromosome"/>
</dbReference>
<sequence length="202" mass="21832">MPYPDRFYPVVDSVAWVARLALLGVGTIQLRAKELNDADALQIVRDALEVIKGTPARLVVNDYWRAAITAGARHLHLGQEDLVDADLKAIRAAGLTLGISTHDDEELETALRAKPDYVALGPIFPTTLKSMRFAPQGIPKITEWKKRIGNIPLVAIGGIKLEHAAEIFKAGADSIAVVSDVTQNADPDARVRAWLGLNAEAA</sequence>
<evidence type="ECO:0000256" key="2">
    <source>
        <dbReference type="ARBA" id="ARBA00005165"/>
    </source>
</evidence>
<comment type="catalytic activity">
    <reaction evidence="8 10">
        <text>2-(2-carboxy-4-methylthiazol-5-yl)ethyl phosphate + 4-amino-2-methyl-5-(diphosphooxymethyl)pyrimidine + 2 H(+) = thiamine phosphate + CO2 + diphosphate</text>
        <dbReference type="Rhea" id="RHEA:47848"/>
        <dbReference type="ChEBI" id="CHEBI:15378"/>
        <dbReference type="ChEBI" id="CHEBI:16526"/>
        <dbReference type="ChEBI" id="CHEBI:33019"/>
        <dbReference type="ChEBI" id="CHEBI:37575"/>
        <dbReference type="ChEBI" id="CHEBI:57841"/>
        <dbReference type="ChEBI" id="CHEBI:62890"/>
        <dbReference type="EC" id="2.5.1.3"/>
    </reaction>
</comment>
<comment type="catalytic activity">
    <reaction evidence="9 10">
        <text>2-[(2R,5Z)-2-carboxy-4-methylthiazol-5(2H)-ylidene]ethyl phosphate + 4-amino-2-methyl-5-(diphosphooxymethyl)pyrimidine + 2 H(+) = thiamine phosphate + CO2 + diphosphate</text>
        <dbReference type="Rhea" id="RHEA:47844"/>
        <dbReference type="ChEBI" id="CHEBI:15378"/>
        <dbReference type="ChEBI" id="CHEBI:16526"/>
        <dbReference type="ChEBI" id="CHEBI:33019"/>
        <dbReference type="ChEBI" id="CHEBI:37575"/>
        <dbReference type="ChEBI" id="CHEBI:57841"/>
        <dbReference type="ChEBI" id="CHEBI:62899"/>
        <dbReference type="EC" id="2.5.1.3"/>
    </reaction>
</comment>
<dbReference type="CDD" id="cd00564">
    <property type="entry name" value="TMP_TenI"/>
    <property type="match status" value="1"/>
</dbReference>
<keyword evidence="4" id="KW-0479">Metal-binding</keyword>
<dbReference type="InterPro" id="IPR013785">
    <property type="entry name" value="Aldolase_TIM"/>
</dbReference>
<dbReference type="PANTHER" id="PTHR20857:SF15">
    <property type="entry name" value="THIAMINE-PHOSPHATE SYNTHASE"/>
    <property type="match status" value="1"/>
</dbReference>
<name>A0A975NNZ8_9BRAD</name>
<evidence type="ECO:0000256" key="3">
    <source>
        <dbReference type="ARBA" id="ARBA00022679"/>
    </source>
</evidence>
<evidence type="ECO:0000256" key="1">
    <source>
        <dbReference type="ARBA" id="ARBA00001946"/>
    </source>
</evidence>